<evidence type="ECO:0000313" key="2">
    <source>
        <dbReference type="EMBL" id="QHT22262.1"/>
    </source>
</evidence>
<dbReference type="Gene3D" id="2.70.9.20">
    <property type="entry name" value="Major capsid protein Vp54"/>
    <property type="match status" value="1"/>
</dbReference>
<name>A0A6C0E0N8_9ZZZZ</name>
<accession>A0A6C0E0N8</accession>
<dbReference type="EMBL" id="MN739708">
    <property type="protein sequence ID" value="QHT22262.1"/>
    <property type="molecule type" value="Genomic_DNA"/>
</dbReference>
<dbReference type="Pfam" id="PF04451">
    <property type="entry name" value="Capsid_NCLDV"/>
    <property type="match status" value="1"/>
</dbReference>
<proteinExistence type="predicted"/>
<dbReference type="InterPro" id="IPR016112">
    <property type="entry name" value="VP_dsDNA_II"/>
</dbReference>
<dbReference type="SUPFAM" id="SSF49749">
    <property type="entry name" value="Group II dsDNA viruses VP"/>
    <property type="match status" value="1"/>
</dbReference>
<feature type="domain" description="Major capsid protein C-terminal" evidence="1">
    <location>
        <begin position="39"/>
        <end position="119"/>
    </location>
</feature>
<sequence length="130" mass="14750">MEKVQRLNGSGREFSRLRYSLVPLGIGPNKYTERWGISEYLIEQLQFTGAESFSNSAVKSKLSLNHPCKEIVWTVQPDSNDVTNFTDGSDGHTIEDAKLQLNGHDRFSTRAADYFNLVNFARKSIELMAF</sequence>
<dbReference type="GO" id="GO:0005198">
    <property type="term" value="F:structural molecule activity"/>
    <property type="evidence" value="ECO:0007669"/>
    <property type="project" value="InterPro"/>
</dbReference>
<dbReference type="AlphaFoldDB" id="A0A6C0E0N8"/>
<evidence type="ECO:0000259" key="1">
    <source>
        <dbReference type="Pfam" id="PF04451"/>
    </source>
</evidence>
<protein>
    <recommendedName>
        <fullName evidence="1">Major capsid protein C-terminal domain-containing protein</fullName>
    </recommendedName>
</protein>
<dbReference type="InterPro" id="IPR007542">
    <property type="entry name" value="MCP_C"/>
</dbReference>
<organism evidence="2">
    <name type="scientific">viral metagenome</name>
    <dbReference type="NCBI Taxonomy" id="1070528"/>
    <lineage>
        <taxon>unclassified sequences</taxon>
        <taxon>metagenomes</taxon>
        <taxon>organismal metagenomes</taxon>
    </lineage>
</organism>
<reference evidence="2" key="1">
    <citation type="journal article" date="2020" name="Nature">
        <title>Giant virus diversity and host interactions through global metagenomics.</title>
        <authorList>
            <person name="Schulz F."/>
            <person name="Roux S."/>
            <person name="Paez-Espino D."/>
            <person name="Jungbluth S."/>
            <person name="Walsh D.A."/>
            <person name="Denef V.J."/>
            <person name="McMahon K.D."/>
            <person name="Konstantinidis K.T."/>
            <person name="Eloe-Fadrosh E.A."/>
            <person name="Kyrpides N.C."/>
            <person name="Woyke T."/>
        </authorList>
    </citation>
    <scope>NUCLEOTIDE SEQUENCE</scope>
    <source>
        <strain evidence="2">GVMAG-M-3300023179-107</strain>
    </source>
</reference>
<dbReference type="InterPro" id="IPR038519">
    <property type="entry name" value="MCP_C_sf"/>
</dbReference>